<dbReference type="PANTHER" id="PTHR38594">
    <property type="entry name" value="PEP-DEPENDENT DIHYDROXYACETONE KINASE, PHOSPHORYL DONOR SUBUNIT DHAM"/>
    <property type="match status" value="1"/>
</dbReference>
<dbReference type="NCBIfam" id="TIGR02364">
    <property type="entry name" value="dha_pts"/>
    <property type="match status" value="1"/>
</dbReference>
<dbReference type="PANTHER" id="PTHR38594:SF1">
    <property type="entry name" value="PEP-DEPENDENT DIHYDROXYACETONE KINASE, PHOSPHORYL DONOR SUBUNIT DHAM"/>
    <property type="match status" value="1"/>
</dbReference>
<evidence type="ECO:0000313" key="7">
    <source>
        <dbReference type="EMBL" id="MSU08929.1"/>
    </source>
</evidence>
<dbReference type="EMBL" id="VUNR01000014">
    <property type="protein sequence ID" value="MSU08929.1"/>
    <property type="molecule type" value="Genomic_DNA"/>
</dbReference>
<accession>A0A6I2UGU3</accession>
<dbReference type="AlphaFoldDB" id="A0A6I2UGU3"/>
<dbReference type="InterPro" id="IPR036662">
    <property type="entry name" value="PTS_EIIA_man-typ_sf"/>
</dbReference>
<gene>
    <name evidence="7" type="primary">dhaM</name>
    <name evidence="7" type="ORF">FYJ84_08025</name>
</gene>
<dbReference type="InterPro" id="IPR004701">
    <property type="entry name" value="PTS_EIIA_man-typ"/>
</dbReference>
<comment type="function">
    <text evidence="2">Component of the dihydroxyacetone kinase complex, which is responsible for the phosphoenolpyruvate (PEP)-dependent phosphorylation of dihydroxyacetone. DhaM serves as the phosphoryl donor. Is phosphorylated by phosphoenolpyruvate in an EI- and HPr-dependent reaction, and a phosphorelay system on histidine residues finally leads to phosphoryl transfer to DhaL and dihydroxyacetone.</text>
</comment>
<dbReference type="EC" id="2.7.1.121" evidence="3"/>
<dbReference type="GO" id="GO:0047324">
    <property type="term" value="F:phosphoenolpyruvate-glycerone phosphotransferase activity"/>
    <property type="evidence" value="ECO:0007669"/>
    <property type="project" value="UniProtKB-EC"/>
</dbReference>
<evidence type="ECO:0000259" key="6">
    <source>
        <dbReference type="PROSITE" id="PS51096"/>
    </source>
</evidence>
<dbReference type="GO" id="GO:0016020">
    <property type="term" value="C:membrane"/>
    <property type="evidence" value="ECO:0007669"/>
    <property type="project" value="InterPro"/>
</dbReference>
<sequence>MVGIVVVSHSQCLAEGAVELAKLMAGNARIAAAGGLEDGTPGTSFEKIMTAIESVYSEDGVAVLMDMGSAVMTTEMVIESLGYDNVFMLDGPVVEGAIVAALEASLGTPAEELQSKVDEARAAKKLDL</sequence>
<comment type="catalytic activity">
    <reaction evidence="1">
        <text>dihydroxyacetone + phosphoenolpyruvate = dihydroxyacetone phosphate + pyruvate</text>
        <dbReference type="Rhea" id="RHEA:18381"/>
        <dbReference type="ChEBI" id="CHEBI:15361"/>
        <dbReference type="ChEBI" id="CHEBI:16016"/>
        <dbReference type="ChEBI" id="CHEBI:57642"/>
        <dbReference type="ChEBI" id="CHEBI:58702"/>
        <dbReference type="EC" id="2.7.1.121"/>
    </reaction>
</comment>
<reference evidence="7 8" key="1">
    <citation type="submission" date="2019-08" db="EMBL/GenBank/DDBJ databases">
        <title>In-depth cultivation of the pig gut microbiome towards novel bacterial diversity and tailored functional studies.</title>
        <authorList>
            <person name="Wylensek D."/>
            <person name="Hitch T.C.A."/>
            <person name="Clavel T."/>
        </authorList>
    </citation>
    <scope>NUCLEOTIDE SEQUENCE [LARGE SCALE GENOMIC DNA]</scope>
    <source>
        <strain evidence="7 8">WCA-693-APC-5D-A</strain>
    </source>
</reference>
<dbReference type="PROSITE" id="PS51096">
    <property type="entry name" value="PTS_EIIA_TYPE_4"/>
    <property type="match status" value="1"/>
</dbReference>
<dbReference type="Pfam" id="PF03610">
    <property type="entry name" value="EIIA-man"/>
    <property type="match status" value="1"/>
</dbReference>
<evidence type="ECO:0000313" key="8">
    <source>
        <dbReference type="Proteomes" id="UP000433181"/>
    </source>
</evidence>
<evidence type="ECO:0000256" key="1">
    <source>
        <dbReference type="ARBA" id="ARBA00001113"/>
    </source>
</evidence>
<keyword evidence="4 7" id="KW-0808">Transferase</keyword>
<dbReference type="GO" id="GO:0009401">
    <property type="term" value="P:phosphoenolpyruvate-dependent sugar phosphotransferase system"/>
    <property type="evidence" value="ECO:0007669"/>
    <property type="project" value="InterPro"/>
</dbReference>
<dbReference type="InterPro" id="IPR012844">
    <property type="entry name" value="DhaM_N"/>
</dbReference>
<keyword evidence="8" id="KW-1185">Reference proteome</keyword>
<organism evidence="7 8">
    <name type="scientific">Anaerovibrio slackiae</name>
    <dbReference type="NCBI Taxonomy" id="2652309"/>
    <lineage>
        <taxon>Bacteria</taxon>
        <taxon>Bacillati</taxon>
        <taxon>Bacillota</taxon>
        <taxon>Negativicutes</taxon>
        <taxon>Selenomonadales</taxon>
        <taxon>Selenomonadaceae</taxon>
        <taxon>Anaerovibrio</taxon>
    </lineage>
</organism>
<evidence type="ECO:0000256" key="5">
    <source>
        <dbReference type="ARBA" id="ARBA00046577"/>
    </source>
</evidence>
<comment type="subunit">
    <text evidence="5">Homodimer. The dihydroxyacetone kinase complex is composed of a homodimer of DhaM, a homodimer of DhaK and the subunit DhaL.</text>
</comment>
<dbReference type="InterPro" id="IPR039643">
    <property type="entry name" value="DhaM"/>
</dbReference>
<dbReference type="GO" id="GO:0019563">
    <property type="term" value="P:glycerol catabolic process"/>
    <property type="evidence" value="ECO:0007669"/>
    <property type="project" value="InterPro"/>
</dbReference>
<evidence type="ECO:0000256" key="3">
    <source>
        <dbReference type="ARBA" id="ARBA00012095"/>
    </source>
</evidence>
<evidence type="ECO:0000256" key="4">
    <source>
        <dbReference type="ARBA" id="ARBA00022679"/>
    </source>
</evidence>
<evidence type="ECO:0000256" key="2">
    <source>
        <dbReference type="ARBA" id="ARBA00002788"/>
    </source>
</evidence>
<proteinExistence type="predicted"/>
<dbReference type="Proteomes" id="UP000433181">
    <property type="component" value="Unassembled WGS sequence"/>
</dbReference>
<dbReference type="RefSeq" id="WP_154407095.1">
    <property type="nucleotide sequence ID" value="NZ_JAQXJM010000142.1"/>
</dbReference>
<keyword evidence="7" id="KW-0418">Kinase</keyword>
<protein>
    <recommendedName>
        <fullName evidence="3">phosphoenolpyruvate--glycerone phosphotransferase</fullName>
        <ecNumber evidence="3">2.7.1.121</ecNumber>
    </recommendedName>
</protein>
<name>A0A6I2UGU3_9FIRM</name>
<dbReference type="GeneID" id="96778862"/>
<feature type="domain" description="PTS EIIA type-4" evidence="6">
    <location>
        <begin position="1"/>
        <end position="128"/>
    </location>
</feature>
<dbReference type="SUPFAM" id="SSF53062">
    <property type="entry name" value="PTS system fructose IIA component-like"/>
    <property type="match status" value="1"/>
</dbReference>
<comment type="caution">
    <text evidence="7">The sequence shown here is derived from an EMBL/GenBank/DDBJ whole genome shotgun (WGS) entry which is preliminary data.</text>
</comment>
<dbReference type="Gene3D" id="3.40.50.510">
    <property type="entry name" value="Phosphotransferase system, mannose-type IIA component"/>
    <property type="match status" value="1"/>
</dbReference>